<dbReference type="Gene3D" id="2.60.40.420">
    <property type="entry name" value="Cupredoxins - blue copper proteins"/>
    <property type="match status" value="2"/>
</dbReference>
<evidence type="ECO:0000256" key="5">
    <source>
        <dbReference type="ARBA" id="ARBA00023008"/>
    </source>
</evidence>
<evidence type="ECO:0000259" key="8">
    <source>
        <dbReference type="Pfam" id="PF00394"/>
    </source>
</evidence>
<dbReference type="PANTHER" id="PTHR11709:SF87">
    <property type="entry name" value="LACCASE"/>
    <property type="match status" value="1"/>
</dbReference>
<dbReference type="Proteomes" id="UP001357485">
    <property type="component" value="Unassembled WGS sequence"/>
</dbReference>
<dbReference type="PANTHER" id="PTHR11709">
    <property type="entry name" value="MULTI-COPPER OXIDASE"/>
    <property type="match status" value="1"/>
</dbReference>
<evidence type="ECO:0000256" key="1">
    <source>
        <dbReference type="ARBA" id="ARBA00000349"/>
    </source>
</evidence>
<evidence type="ECO:0000313" key="10">
    <source>
        <dbReference type="EMBL" id="KAK5286023.1"/>
    </source>
</evidence>
<reference evidence="10 11" key="1">
    <citation type="submission" date="2023-08" db="EMBL/GenBank/DDBJ databases">
        <title>Black Yeasts Isolated from many extreme environments.</title>
        <authorList>
            <person name="Coleine C."/>
            <person name="Stajich J.E."/>
            <person name="Selbmann L."/>
        </authorList>
    </citation>
    <scope>NUCLEOTIDE SEQUENCE [LARGE SCALE GENOMIC DNA]</scope>
    <source>
        <strain evidence="10 11">CCFEE 536</strain>
    </source>
</reference>
<evidence type="ECO:0000256" key="3">
    <source>
        <dbReference type="ARBA" id="ARBA00010609"/>
    </source>
</evidence>
<keyword evidence="7" id="KW-0439">Lignin degradation</keyword>
<dbReference type="EC" id="1.10.3.2" evidence="4"/>
<dbReference type="SUPFAM" id="SSF49503">
    <property type="entry name" value="Cupredoxins"/>
    <property type="match status" value="2"/>
</dbReference>
<proteinExistence type="inferred from homology"/>
<keyword evidence="5" id="KW-0186">Copper</keyword>
<evidence type="ECO:0000256" key="6">
    <source>
        <dbReference type="ARBA" id="ARBA00023180"/>
    </source>
</evidence>
<comment type="similarity">
    <text evidence="3">Belongs to the multicopper oxidase family.</text>
</comment>
<dbReference type="InterPro" id="IPR001117">
    <property type="entry name" value="Cu-oxidase_2nd"/>
</dbReference>
<protein>
    <recommendedName>
        <fullName evidence="4">laccase</fullName>
        <ecNumber evidence="4">1.10.3.2</ecNumber>
    </recommendedName>
</protein>
<evidence type="ECO:0000259" key="9">
    <source>
        <dbReference type="Pfam" id="PF07732"/>
    </source>
</evidence>
<evidence type="ECO:0000256" key="2">
    <source>
        <dbReference type="ARBA" id="ARBA00001935"/>
    </source>
</evidence>
<keyword evidence="11" id="KW-1185">Reference proteome</keyword>
<feature type="domain" description="Plastocyanin-like" evidence="8">
    <location>
        <begin position="86"/>
        <end position="239"/>
    </location>
</feature>
<evidence type="ECO:0000256" key="7">
    <source>
        <dbReference type="ARBA" id="ARBA00023185"/>
    </source>
</evidence>
<sequence length="340" mass="37049">MQDNGTSLHFHGLRQLGSNAMDGTNGITECPLAPGESKTYTFQATQHGSSWYHSHYSAQYGDGVMGAIVIDGPATANYDIDLGSFIVNEWYYQTAFQINYIVNVRLQLLPTGDLPASGPPASDNILINGTNKDAQGSGKYGKTIMEQGKRYRLRIINTAVDNALRVSLDDHPFEVISADFVPIKPFVTDTLLLNIGQRYDVVISANQTIGNYWFRTTVDEACRAFNHGKGLSIFSYAGATSSDPTTTGPTFSSCNDEVVVPWWPMTVPSSSFSSQAQDLAVDVQQPGIGTNGASVVAWNINMTAQDVSWETPVLSYVYNNTTKYPVTENLLSIPNENTVS</sequence>
<gene>
    <name evidence="10" type="primary">lcc1_2</name>
    <name evidence="10" type="ORF">LTR16_004327</name>
</gene>
<dbReference type="EMBL" id="JAVRRA010000560">
    <property type="protein sequence ID" value="KAK5286023.1"/>
    <property type="molecule type" value="Genomic_DNA"/>
</dbReference>
<comment type="cofactor">
    <cofactor evidence="2">
        <name>Cu cation</name>
        <dbReference type="ChEBI" id="CHEBI:23378"/>
    </cofactor>
</comment>
<evidence type="ECO:0000256" key="4">
    <source>
        <dbReference type="ARBA" id="ARBA00012297"/>
    </source>
</evidence>
<dbReference type="InterPro" id="IPR008972">
    <property type="entry name" value="Cupredoxin"/>
</dbReference>
<evidence type="ECO:0000313" key="11">
    <source>
        <dbReference type="Proteomes" id="UP001357485"/>
    </source>
</evidence>
<organism evidence="10 11">
    <name type="scientific">Cryomyces antarcticus</name>
    <dbReference type="NCBI Taxonomy" id="329879"/>
    <lineage>
        <taxon>Eukaryota</taxon>
        <taxon>Fungi</taxon>
        <taxon>Dikarya</taxon>
        <taxon>Ascomycota</taxon>
        <taxon>Pezizomycotina</taxon>
        <taxon>Dothideomycetes</taxon>
        <taxon>Dothideomycetes incertae sedis</taxon>
        <taxon>Cryomyces</taxon>
    </lineage>
</organism>
<dbReference type="InterPro" id="IPR045087">
    <property type="entry name" value="Cu-oxidase_fam"/>
</dbReference>
<feature type="domain" description="Plastocyanin-like" evidence="9">
    <location>
        <begin position="3"/>
        <end position="73"/>
    </location>
</feature>
<dbReference type="InterPro" id="IPR011707">
    <property type="entry name" value="Cu-oxidase-like_N"/>
</dbReference>
<comment type="catalytic activity">
    <reaction evidence="1">
        <text>4 hydroquinone + O2 = 4 benzosemiquinone + 2 H2O</text>
        <dbReference type="Rhea" id="RHEA:11276"/>
        <dbReference type="ChEBI" id="CHEBI:15377"/>
        <dbReference type="ChEBI" id="CHEBI:15379"/>
        <dbReference type="ChEBI" id="CHEBI:17594"/>
        <dbReference type="ChEBI" id="CHEBI:17977"/>
        <dbReference type="EC" id="1.10.3.2"/>
    </reaction>
</comment>
<accession>A0ABR0M7Z3</accession>
<comment type="caution">
    <text evidence="10">The sequence shown here is derived from an EMBL/GenBank/DDBJ whole genome shotgun (WGS) entry which is preliminary data.</text>
</comment>
<dbReference type="Pfam" id="PF07732">
    <property type="entry name" value="Cu-oxidase_3"/>
    <property type="match status" value="1"/>
</dbReference>
<keyword evidence="6" id="KW-0325">Glycoprotein</keyword>
<dbReference type="Pfam" id="PF00394">
    <property type="entry name" value="Cu-oxidase"/>
    <property type="match status" value="1"/>
</dbReference>
<name>A0ABR0M7Z3_9PEZI</name>
<dbReference type="CDD" id="cd13880">
    <property type="entry name" value="CuRO_2_MaLCC_like"/>
    <property type="match status" value="1"/>
</dbReference>